<feature type="compositionally biased region" description="Low complexity" evidence="2">
    <location>
        <begin position="12"/>
        <end position="48"/>
    </location>
</feature>
<feature type="compositionally biased region" description="Polar residues" evidence="2">
    <location>
        <begin position="258"/>
        <end position="270"/>
    </location>
</feature>
<feature type="region of interest" description="Disordered" evidence="2">
    <location>
        <begin position="373"/>
        <end position="392"/>
    </location>
</feature>
<gene>
    <name evidence="3" type="ORF">C9374_006927</name>
</gene>
<evidence type="ECO:0000256" key="2">
    <source>
        <dbReference type="SAM" id="MobiDB-lite"/>
    </source>
</evidence>
<feature type="compositionally biased region" description="Polar residues" evidence="2">
    <location>
        <begin position="1"/>
        <end position="11"/>
    </location>
</feature>
<feature type="region of interest" description="Disordered" evidence="2">
    <location>
        <begin position="1"/>
        <end position="75"/>
    </location>
</feature>
<accession>A0AA88KRL3</accession>
<dbReference type="GeneID" id="68099381"/>
<keyword evidence="4" id="KW-1185">Reference proteome</keyword>
<proteinExistence type="predicted"/>
<dbReference type="AlphaFoldDB" id="A0AA88KRL3"/>
<sequence>MLNQQQGKRTITNSSRTSLTKSSITSSSNATTVVSTSSTTAAISGTTNYNSRTATTSHHHNGAAQPTSGNHSVSNHTAPTTTAMTMNFGRPVPATFQQKTTNITNNIPTVTTTTKPNFFVPPKFLQHQQPQQQTNGVPNSGVVRPPTMNYSKPSSVVNGTPLSSSMATVQTPRRMNNIPHSSYSSSTPQKSSYRKNPLNLVTALSPTHPSQNTTNSLNPTPTKTSPQLNFTTASSHTSFQNSTLLSLKNPVSNPPVRTPSQINQSNQPSNKFIKPVKTSTNNQEHADKQLSHELKAKIEELERYRSEVEKLKSKVAKFETEKEELERSNKELQDQLTVMAQKTEKPQESHNSDTMDDDVEFDEDFMTEVLKEMGEQESQKDTNKKEPEDAAVTTTVTCDVEKTLEITAVTEKAKPPPATKKTSKRIKWKNKNISELQKDPSLHKALYKLLTYREISDQTEIFEQFDKQITEDSDNMVTDEEDNSLSRRLWKAHRIISNDQSKMHLLLPLLSAYLQQSVDEDLFYCTLDTIHKLLLESEIFRNSFIASFTNNQQSSDNPLNAKITELGYCPHALFKNPNIFMIEANKKNLTKKIRDKKHLVSELYYYLDTVPYPPDYIFDSEMDKHVFFKIDNVPDISKMSVCKTNLLSELIEYLSTHLDCNMVLQDHSCLVLLDILKVLALWCSEDALENFLQLLQIFEKGAEHIFNINILEKEIEILIILLKSETIRKKLSETKLLFIISGFLNVDYPNTSPDNILKLRLLIMRLFSFIAYLCPEGISLLKQPKFTQETVIFDRMILLLAKELEYLSSLAEFKSEEETRIQLVREIILVFNQICVLNGRLNAETL</sequence>
<feature type="compositionally biased region" description="Polar residues" evidence="2">
    <location>
        <begin position="148"/>
        <end position="180"/>
    </location>
</feature>
<feature type="compositionally biased region" description="Polar residues" evidence="2">
    <location>
        <begin position="202"/>
        <end position="251"/>
    </location>
</feature>
<comment type="caution">
    <text evidence="3">The sequence shown here is derived from an EMBL/GenBank/DDBJ whole genome shotgun (WGS) entry which is preliminary data.</text>
</comment>
<dbReference type="RefSeq" id="XP_044555290.1">
    <property type="nucleotide sequence ID" value="XM_044696841.1"/>
</dbReference>
<reference evidence="3 4" key="1">
    <citation type="journal article" date="2018" name="BMC Genomics">
        <title>The genome of Naegleria lovaniensis, the basis for a comparative approach to unravel pathogenicity factors of the human pathogenic amoeba N. fowleri.</title>
        <authorList>
            <person name="Liechti N."/>
            <person name="Schurch N."/>
            <person name="Bruggmann R."/>
            <person name="Wittwer M."/>
        </authorList>
    </citation>
    <scope>NUCLEOTIDE SEQUENCE [LARGE SCALE GENOMIC DNA]</scope>
    <source>
        <strain evidence="3 4">ATCC 30569</strain>
    </source>
</reference>
<feature type="compositionally biased region" description="Basic and acidic residues" evidence="2">
    <location>
        <begin position="373"/>
        <end position="388"/>
    </location>
</feature>
<keyword evidence="1" id="KW-0175">Coiled coil</keyword>
<dbReference type="EMBL" id="PYSW02000002">
    <property type="protein sequence ID" value="KAG2393396.1"/>
    <property type="molecule type" value="Genomic_DNA"/>
</dbReference>
<evidence type="ECO:0000256" key="1">
    <source>
        <dbReference type="SAM" id="Coils"/>
    </source>
</evidence>
<feature type="compositionally biased region" description="Polar residues" evidence="2">
    <location>
        <begin position="64"/>
        <end position="75"/>
    </location>
</feature>
<organism evidence="3 4">
    <name type="scientific">Naegleria lovaniensis</name>
    <name type="common">Amoeba</name>
    <dbReference type="NCBI Taxonomy" id="51637"/>
    <lineage>
        <taxon>Eukaryota</taxon>
        <taxon>Discoba</taxon>
        <taxon>Heterolobosea</taxon>
        <taxon>Tetramitia</taxon>
        <taxon>Eutetramitia</taxon>
        <taxon>Vahlkampfiidae</taxon>
        <taxon>Naegleria</taxon>
    </lineage>
</organism>
<protein>
    <submittedName>
        <fullName evidence="3">Uncharacterized protein</fullName>
    </submittedName>
</protein>
<evidence type="ECO:0000313" key="4">
    <source>
        <dbReference type="Proteomes" id="UP000816034"/>
    </source>
</evidence>
<feature type="region of interest" description="Disordered" evidence="2">
    <location>
        <begin position="127"/>
        <end position="287"/>
    </location>
</feature>
<name>A0AA88KRL3_NAELO</name>
<feature type="compositionally biased region" description="Low complexity" evidence="2">
    <location>
        <begin position="181"/>
        <end position="191"/>
    </location>
</feature>
<evidence type="ECO:0000313" key="3">
    <source>
        <dbReference type="EMBL" id="KAG2393396.1"/>
    </source>
</evidence>
<dbReference type="Proteomes" id="UP000816034">
    <property type="component" value="Unassembled WGS sequence"/>
</dbReference>
<feature type="coiled-coil region" evidence="1">
    <location>
        <begin position="287"/>
        <end position="342"/>
    </location>
</feature>